<dbReference type="InterPro" id="IPR008972">
    <property type="entry name" value="Cupredoxin"/>
</dbReference>
<feature type="signal peptide" evidence="1">
    <location>
        <begin position="1"/>
        <end position="38"/>
    </location>
</feature>
<reference evidence="3 4" key="1">
    <citation type="submission" date="2018-10" db="EMBL/GenBank/DDBJ databases">
        <title>Genomic Encyclopedia of Archaeal and Bacterial Type Strains, Phase II (KMG-II): from individual species to whole genera.</title>
        <authorList>
            <person name="Goeker M."/>
        </authorList>
    </citation>
    <scope>NUCLEOTIDE SEQUENCE [LARGE SCALE GENOMIC DNA]</scope>
    <source>
        <strain evidence="3 4">RP-AC37</strain>
    </source>
</reference>
<dbReference type="Proteomes" id="UP000281955">
    <property type="component" value="Unassembled WGS sequence"/>
</dbReference>
<dbReference type="Gene3D" id="2.60.40.420">
    <property type="entry name" value="Cupredoxins - blue copper proteins"/>
    <property type="match status" value="1"/>
</dbReference>
<protein>
    <submittedName>
        <fullName evidence="3">Multicopper oxidase</fullName>
    </submittedName>
</protein>
<dbReference type="Gene3D" id="2.60.120.200">
    <property type="match status" value="1"/>
</dbReference>
<dbReference type="RefSeq" id="WP_121192432.1">
    <property type="nucleotide sequence ID" value="NZ_RBWV01000010.1"/>
</dbReference>
<gene>
    <name evidence="3" type="ORF">CLV35_1068</name>
</gene>
<dbReference type="InterPro" id="IPR013783">
    <property type="entry name" value="Ig-like_fold"/>
</dbReference>
<dbReference type="InParanoid" id="A0A420XRA9"/>
<evidence type="ECO:0000313" key="4">
    <source>
        <dbReference type="Proteomes" id="UP000281955"/>
    </source>
</evidence>
<dbReference type="InterPro" id="IPR045087">
    <property type="entry name" value="Cu-oxidase_fam"/>
</dbReference>
<accession>A0A420XRA9</accession>
<dbReference type="EMBL" id="RBWV01000010">
    <property type="protein sequence ID" value="RKS77382.1"/>
    <property type="molecule type" value="Genomic_DNA"/>
</dbReference>
<proteinExistence type="predicted"/>
<dbReference type="Gene3D" id="2.60.40.10">
    <property type="entry name" value="Immunoglobulins"/>
    <property type="match status" value="1"/>
</dbReference>
<keyword evidence="1" id="KW-0732">Signal</keyword>
<dbReference type="GO" id="GO:0005507">
    <property type="term" value="F:copper ion binding"/>
    <property type="evidence" value="ECO:0007669"/>
    <property type="project" value="InterPro"/>
</dbReference>
<evidence type="ECO:0000313" key="3">
    <source>
        <dbReference type="EMBL" id="RKS77382.1"/>
    </source>
</evidence>
<organism evidence="3 4">
    <name type="scientific">Motilibacter peucedani</name>
    <dbReference type="NCBI Taxonomy" id="598650"/>
    <lineage>
        <taxon>Bacteria</taxon>
        <taxon>Bacillati</taxon>
        <taxon>Actinomycetota</taxon>
        <taxon>Actinomycetes</taxon>
        <taxon>Motilibacterales</taxon>
        <taxon>Motilibacteraceae</taxon>
        <taxon>Motilibacter</taxon>
    </lineage>
</organism>
<dbReference type="InterPro" id="IPR011707">
    <property type="entry name" value="Cu-oxidase-like_N"/>
</dbReference>
<evidence type="ECO:0000259" key="2">
    <source>
        <dbReference type="Pfam" id="PF07732"/>
    </source>
</evidence>
<feature type="chain" id="PRO_5039653685" evidence="1">
    <location>
        <begin position="39"/>
        <end position="1036"/>
    </location>
</feature>
<dbReference type="AlphaFoldDB" id="A0A420XRA9"/>
<sequence>MSIYDTPRRSAPRAGRRVRTAALSSAAAASLLAAQTHAGVASAETPAAPVVTAPAATAVHAAAVGQLAASGCTETAGAATCDLYAMTGSLSLLGRTIPIWGFSTTGAAGSATAPGPVLVVNAGDAVTLTLHNAIDGETMSLALPGQQAVSSSGAIGDDVTGVGSGGTRTYTFTAGRPGTFVYEAGHTANGTRQVAMGLAGALVVLPGDHTAYGAGSTGPSTAYDDDAPLVLSEIDPRLNADPAHFDMRSFRPVYRLVNGEVFPETNSVSTDQGHTVLLRYVNVGSETHSMSLLGADQLEVAQDGHPMRFGTRLAAESIEPGQTVDTLVTMPTGPEAKVAVYEAALHLDNGQHTADPRQFAFGGMLTFLDTNAPAPSTDVVGPTATHIALTPNPSNGLADVTVTADLSDANGGSAVTQAELVVDDPTATGPGFGTPMTGAFGTVDVSHATGTIPTAVLDTLDAGKHTVYVRAMDSAGNWGVVGSAVLSLPKTGPQTVAGSVVDVPANGTADLEISATGDDSAAGGTITAAEYFIDTAGPDGTGTPLTPNRTATVVAESATVPAAQVAALGEGRHHLLIHSKDSLGLWGPTLDVALPVDLTGPQVDAAAIGPNPSNGLLSDKSNPGYLLISAQVTDKDAGGAVQSTLTDAEAFLDPKAANPAGGAGIQLIAVDGRMDSPTESVYGLLPIGQVKALADGDHTVSVRGQDAAGNWGPLFAFKLTVDKTAPVLSAFAASPSPTGGAASLTLTAKVADASLISNAEYWTGTTDPGVGKASPLAVNFANGTVTEVVDLTGVPAGVTQFNLRVKDLAGNWSKAVSTSVTVQPPNAIFSDTFDSGTLAAWSASTGGVSVTAAAGIVGGKGLAVNLPGGRNNRAAYVTDTRPAAEPSYHARFAFNRSTLTSGSNAATALTLFEARNAANAQVFALQYRLSGSQAQLRTVLSRTGATAMTGAWVNLAAGTSTLQLDWQSGGATGTPQGKLVLSVDGAAVQSATGNTSGLKVDTVLLGVTAGVTTTTTGSTAGTAYVDSFVSTRSTMP</sequence>
<comment type="caution">
    <text evidence="3">The sequence shown here is derived from an EMBL/GenBank/DDBJ whole genome shotgun (WGS) entry which is preliminary data.</text>
</comment>
<dbReference type="OrthoDB" id="345021at2"/>
<dbReference type="GO" id="GO:0005975">
    <property type="term" value="P:carbohydrate metabolic process"/>
    <property type="evidence" value="ECO:0007669"/>
    <property type="project" value="UniProtKB-ARBA"/>
</dbReference>
<dbReference type="PANTHER" id="PTHR11709:SF2">
    <property type="entry name" value="MULTICOPPER OXIDASE LPR1"/>
    <property type="match status" value="1"/>
</dbReference>
<dbReference type="Pfam" id="PF07732">
    <property type="entry name" value="Cu-oxidase_3"/>
    <property type="match status" value="1"/>
</dbReference>
<feature type="domain" description="Plastocyanin-like" evidence="2">
    <location>
        <begin position="112"/>
        <end position="206"/>
    </location>
</feature>
<dbReference type="SUPFAM" id="SSF49503">
    <property type="entry name" value="Cupredoxins"/>
    <property type="match status" value="2"/>
</dbReference>
<dbReference type="GO" id="GO:0016491">
    <property type="term" value="F:oxidoreductase activity"/>
    <property type="evidence" value="ECO:0007669"/>
    <property type="project" value="TreeGrafter"/>
</dbReference>
<keyword evidence="4" id="KW-1185">Reference proteome</keyword>
<dbReference type="PANTHER" id="PTHR11709">
    <property type="entry name" value="MULTI-COPPER OXIDASE"/>
    <property type="match status" value="1"/>
</dbReference>
<name>A0A420XRA9_9ACTN</name>
<evidence type="ECO:0000256" key="1">
    <source>
        <dbReference type="SAM" id="SignalP"/>
    </source>
</evidence>